<evidence type="ECO:0000256" key="2">
    <source>
        <dbReference type="SAM" id="SignalP"/>
    </source>
</evidence>
<sequence length="354" mass="37547">MRILLTVMLAILALPAAAQGRWSYVADDDTGRRAAVTCPYGEISAGGYFCLEIGCDADGVVDFLIRLTEAEVQPTVEGVWTVDRREAGTLSLDPVEDIPNNYTAPFDAARDSDLLARMRGGTDASFTILNRPVRANRPFSLAGSSAALSTALTACEEAALAAPDEEEAEPERAAPPVTADSEAAPSAPTDEAEEDASLPDPDAPIVVTAAPAADGGPGVGVNEEGEIVDPVALVLEEIDAACLDHGGTFVEVQEHFAKEGDFDRDGVKDIEVSYAAAVCDAAADLYCDRLACRTDIYRGLGDGTYEQVFSDDYIESSVLQTVIMTFEKDPESCEGTDPCFASYLWDDGELVLLE</sequence>
<protein>
    <submittedName>
        <fullName evidence="3">Uncharacterized protein</fullName>
    </submittedName>
</protein>
<feature type="signal peptide" evidence="2">
    <location>
        <begin position="1"/>
        <end position="18"/>
    </location>
</feature>
<name>A0A5C5GG91_9RHOB</name>
<feature type="chain" id="PRO_5022840212" evidence="2">
    <location>
        <begin position="19"/>
        <end position="354"/>
    </location>
</feature>
<evidence type="ECO:0000256" key="1">
    <source>
        <dbReference type="SAM" id="MobiDB-lite"/>
    </source>
</evidence>
<reference evidence="3 4" key="1">
    <citation type="submission" date="2019-06" db="EMBL/GenBank/DDBJ databases">
        <title>Genome of new Rhodobacteraceae sp. SM1903.</title>
        <authorList>
            <person name="Ren X."/>
        </authorList>
    </citation>
    <scope>NUCLEOTIDE SEQUENCE [LARGE SCALE GENOMIC DNA]</scope>
    <source>
        <strain evidence="3 4">SM1903</strain>
    </source>
</reference>
<accession>A0A5C5GG91</accession>
<keyword evidence="4" id="KW-1185">Reference proteome</keyword>
<dbReference type="EMBL" id="VFFF01000001">
    <property type="protein sequence ID" value="TNY33560.1"/>
    <property type="molecule type" value="Genomic_DNA"/>
</dbReference>
<feature type="region of interest" description="Disordered" evidence="1">
    <location>
        <begin position="159"/>
        <end position="216"/>
    </location>
</feature>
<proteinExistence type="predicted"/>
<dbReference type="RefSeq" id="WP_197097541.1">
    <property type="nucleotide sequence ID" value="NZ_CP065915.1"/>
</dbReference>
<comment type="caution">
    <text evidence="3">The sequence shown here is derived from an EMBL/GenBank/DDBJ whole genome shotgun (WGS) entry which is preliminary data.</text>
</comment>
<organism evidence="3 4">
    <name type="scientific">Pelagovum pacificum</name>
    <dbReference type="NCBI Taxonomy" id="2588711"/>
    <lineage>
        <taxon>Bacteria</taxon>
        <taxon>Pseudomonadati</taxon>
        <taxon>Pseudomonadota</taxon>
        <taxon>Alphaproteobacteria</taxon>
        <taxon>Rhodobacterales</taxon>
        <taxon>Paracoccaceae</taxon>
        <taxon>Pelagovum</taxon>
    </lineage>
</organism>
<evidence type="ECO:0000313" key="4">
    <source>
        <dbReference type="Proteomes" id="UP000314011"/>
    </source>
</evidence>
<dbReference type="Proteomes" id="UP000314011">
    <property type="component" value="Unassembled WGS sequence"/>
</dbReference>
<evidence type="ECO:0000313" key="3">
    <source>
        <dbReference type="EMBL" id="TNY33560.1"/>
    </source>
</evidence>
<gene>
    <name evidence="3" type="ORF">FHY64_09870</name>
</gene>
<keyword evidence="2" id="KW-0732">Signal</keyword>
<dbReference type="AlphaFoldDB" id="A0A5C5GG91"/>